<name>A0AA88C7B8_9BURK</name>
<protein>
    <submittedName>
        <fullName evidence="1">Uncharacterized protein</fullName>
    </submittedName>
</protein>
<organism evidence="1 2">
    <name type="scientific">Pseudoduganella plicata</name>
    <dbReference type="NCBI Taxonomy" id="321984"/>
    <lineage>
        <taxon>Bacteria</taxon>
        <taxon>Pseudomonadati</taxon>
        <taxon>Pseudomonadota</taxon>
        <taxon>Betaproteobacteria</taxon>
        <taxon>Burkholderiales</taxon>
        <taxon>Oxalobacteraceae</taxon>
        <taxon>Telluria group</taxon>
        <taxon>Pseudoduganella</taxon>
    </lineage>
</organism>
<evidence type="ECO:0000313" key="1">
    <source>
        <dbReference type="EMBL" id="GGY81490.1"/>
    </source>
</evidence>
<accession>A0AA88C7B8</accession>
<gene>
    <name evidence="1" type="ORF">GCM10007388_12780</name>
</gene>
<reference evidence="1" key="2">
    <citation type="submission" date="2022-12" db="EMBL/GenBank/DDBJ databases">
        <authorList>
            <person name="Sun Q."/>
            <person name="Kim S."/>
        </authorList>
    </citation>
    <scope>NUCLEOTIDE SEQUENCE</scope>
    <source>
        <strain evidence="1">KCTC 12344</strain>
    </source>
</reference>
<reference evidence="1" key="1">
    <citation type="journal article" date="2014" name="Int. J. Syst. Evol. Microbiol.">
        <title>Complete genome sequence of Corynebacterium casei LMG S-19264T (=DSM 44701T), isolated from a smear-ripened cheese.</title>
        <authorList>
            <consortium name="US DOE Joint Genome Institute (JGI-PGF)"/>
            <person name="Walter F."/>
            <person name="Albersmeier A."/>
            <person name="Kalinowski J."/>
            <person name="Ruckert C."/>
        </authorList>
    </citation>
    <scope>NUCLEOTIDE SEQUENCE</scope>
    <source>
        <strain evidence="1">KCTC 12344</strain>
    </source>
</reference>
<comment type="caution">
    <text evidence="1">The sequence shown here is derived from an EMBL/GenBank/DDBJ whole genome shotgun (WGS) entry which is preliminary data.</text>
</comment>
<sequence>MADVFDRPAFRRLIHDPFGSGRAAVSMSKSSRELSGMDAGSGAIAGALSGMAGAGTDGAGTSGVTGFFLKKLNIVCGRWRGGHGAGITGYFTRAPASTLLYG</sequence>
<dbReference type="EMBL" id="BMWW01000002">
    <property type="protein sequence ID" value="GGY81490.1"/>
    <property type="molecule type" value="Genomic_DNA"/>
</dbReference>
<dbReference type="AlphaFoldDB" id="A0AA88C7B8"/>
<proteinExistence type="predicted"/>
<dbReference type="Proteomes" id="UP000619512">
    <property type="component" value="Unassembled WGS sequence"/>
</dbReference>
<evidence type="ECO:0000313" key="2">
    <source>
        <dbReference type="Proteomes" id="UP000619512"/>
    </source>
</evidence>